<name>A0A0W0G756_MONRR</name>
<evidence type="ECO:0000313" key="2">
    <source>
        <dbReference type="Proteomes" id="UP000054988"/>
    </source>
</evidence>
<dbReference type="AlphaFoldDB" id="A0A0W0G756"/>
<evidence type="ECO:0000313" key="1">
    <source>
        <dbReference type="EMBL" id="KTB44378.1"/>
    </source>
</evidence>
<gene>
    <name evidence="1" type="ORF">WG66_3044</name>
</gene>
<dbReference type="Proteomes" id="UP000054988">
    <property type="component" value="Unassembled WGS sequence"/>
</dbReference>
<protein>
    <submittedName>
        <fullName evidence="1">Uncharacterized protein</fullName>
    </submittedName>
</protein>
<comment type="caution">
    <text evidence="1">The sequence shown here is derived from an EMBL/GenBank/DDBJ whole genome shotgun (WGS) entry which is preliminary data.</text>
</comment>
<reference evidence="1 2" key="1">
    <citation type="submission" date="2015-12" db="EMBL/GenBank/DDBJ databases">
        <title>Draft genome sequence of Moniliophthora roreri, the causal agent of frosty pod rot of cacao.</title>
        <authorList>
            <person name="Aime M.C."/>
            <person name="Diaz-Valderrama J.R."/>
            <person name="Kijpornyongpan T."/>
            <person name="Phillips-Mora W."/>
        </authorList>
    </citation>
    <scope>NUCLEOTIDE SEQUENCE [LARGE SCALE GENOMIC DNA]</scope>
    <source>
        <strain evidence="1 2">MCA 2952</strain>
    </source>
</reference>
<accession>A0A0W0G756</accession>
<sequence>MVSVPGQLGVCGVIAKLHHMDTHYVKIRGSYSSKRTPQTDRNTTYAAPAPIAYYQDVGLSANQFVSSSLAGKVIF</sequence>
<proteinExistence type="predicted"/>
<dbReference type="EMBL" id="LATX01000940">
    <property type="protein sequence ID" value="KTB44378.1"/>
    <property type="molecule type" value="Genomic_DNA"/>
</dbReference>
<organism evidence="1 2">
    <name type="scientific">Moniliophthora roreri</name>
    <name type="common">Frosty pod rot fungus</name>
    <name type="synonym">Monilia roreri</name>
    <dbReference type="NCBI Taxonomy" id="221103"/>
    <lineage>
        <taxon>Eukaryota</taxon>
        <taxon>Fungi</taxon>
        <taxon>Dikarya</taxon>
        <taxon>Basidiomycota</taxon>
        <taxon>Agaricomycotina</taxon>
        <taxon>Agaricomycetes</taxon>
        <taxon>Agaricomycetidae</taxon>
        <taxon>Agaricales</taxon>
        <taxon>Marasmiineae</taxon>
        <taxon>Marasmiaceae</taxon>
        <taxon>Moniliophthora</taxon>
    </lineage>
</organism>